<evidence type="ECO:0000259" key="2">
    <source>
        <dbReference type="PROSITE" id="PS50943"/>
    </source>
</evidence>
<feature type="region of interest" description="Disordered" evidence="1">
    <location>
        <begin position="70"/>
        <end position="98"/>
    </location>
</feature>
<name>A0ABW4EKT8_9RHOB</name>
<dbReference type="InterPro" id="IPR010982">
    <property type="entry name" value="Lambda_DNA-bd_dom_sf"/>
</dbReference>
<evidence type="ECO:0000313" key="3">
    <source>
        <dbReference type="EMBL" id="MFD1510554.1"/>
    </source>
</evidence>
<dbReference type="RefSeq" id="WP_379916841.1">
    <property type="nucleotide sequence ID" value="NZ_JBHUDD010000128.1"/>
</dbReference>
<gene>
    <name evidence="3" type="ORF">ACFTOW_14275</name>
</gene>
<dbReference type="SUPFAM" id="SSF47413">
    <property type="entry name" value="lambda repressor-like DNA-binding domains"/>
    <property type="match status" value="1"/>
</dbReference>
<organism evidence="3 4">
    <name type="scientific">Lacimonas salitolerans</name>
    <dbReference type="NCBI Taxonomy" id="1323750"/>
    <lineage>
        <taxon>Bacteria</taxon>
        <taxon>Pseudomonadati</taxon>
        <taxon>Pseudomonadota</taxon>
        <taxon>Alphaproteobacteria</taxon>
        <taxon>Rhodobacterales</taxon>
        <taxon>Paracoccaceae</taxon>
        <taxon>Lacimonas</taxon>
    </lineage>
</organism>
<dbReference type="InterPro" id="IPR001387">
    <property type="entry name" value="Cro/C1-type_HTH"/>
</dbReference>
<dbReference type="CDD" id="cd00093">
    <property type="entry name" value="HTH_XRE"/>
    <property type="match status" value="1"/>
</dbReference>
<feature type="compositionally biased region" description="Low complexity" evidence="1">
    <location>
        <begin position="84"/>
        <end position="98"/>
    </location>
</feature>
<keyword evidence="4" id="KW-1185">Reference proteome</keyword>
<dbReference type="Proteomes" id="UP001597186">
    <property type="component" value="Unassembled WGS sequence"/>
</dbReference>
<dbReference type="Pfam" id="PF01381">
    <property type="entry name" value="HTH_3"/>
    <property type="match status" value="1"/>
</dbReference>
<evidence type="ECO:0000256" key="1">
    <source>
        <dbReference type="SAM" id="MobiDB-lite"/>
    </source>
</evidence>
<dbReference type="PROSITE" id="PS50943">
    <property type="entry name" value="HTH_CROC1"/>
    <property type="match status" value="1"/>
</dbReference>
<protein>
    <submittedName>
        <fullName evidence="3">Helix-turn-helix domain-containing protein</fullName>
    </submittedName>
</protein>
<dbReference type="SMART" id="SM00530">
    <property type="entry name" value="HTH_XRE"/>
    <property type="match status" value="1"/>
</dbReference>
<dbReference type="Gene3D" id="1.10.260.40">
    <property type="entry name" value="lambda repressor-like DNA-binding domains"/>
    <property type="match status" value="1"/>
</dbReference>
<evidence type="ECO:0000313" key="4">
    <source>
        <dbReference type="Proteomes" id="UP001597186"/>
    </source>
</evidence>
<sequence>MTASGEDEARAFGQLLRERRKALGLRQEDVVLATGVGRRYLIELEAGKPTARLGPALMIARQLGISFHPFDQSQADQSHRGTDDLGLPPLADLPPLND</sequence>
<proteinExistence type="predicted"/>
<comment type="caution">
    <text evidence="3">The sequence shown here is derived from an EMBL/GenBank/DDBJ whole genome shotgun (WGS) entry which is preliminary data.</text>
</comment>
<reference evidence="4" key="1">
    <citation type="journal article" date="2019" name="Int. J. Syst. Evol. Microbiol.">
        <title>The Global Catalogue of Microorganisms (GCM) 10K type strain sequencing project: providing services to taxonomists for standard genome sequencing and annotation.</title>
        <authorList>
            <consortium name="The Broad Institute Genomics Platform"/>
            <consortium name="The Broad Institute Genome Sequencing Center for Infectious Disease"/>
            <person name="Wu L."/>
            <person name="Ma J."/>
        </authorList>
    </citation>
    <scope>NUCLEOTIDE SEQUENCE [LARGE SCALE GENOMIC DNA]</scope>
    <source>
        <strain evidence="4">CGMCC 1.12477</strain>
    </source>
</reference>
<dbReference type="EMBL" id="JBHUDD010000128">
    <property type="protein sequence ID" value="MFD1510554.1"/>
    <property type="molecule type" value="Genomic_DNA"/>
</dbReference>
<accession>A0ABW4EKT8</accession>
<feature type="domain" description="HTH cro/C1-type" evidence="2">
    <location>
        <begin position="16"/>
        <end position="70"/>
    </location>
</feature>